<dbReference type="Pfam" id="PF08335">
    <property type="entry name" value="GlnD_UR_UTase"/>
    <property type="match status" value="1"/>
</dbReference>
<dbReference type="SUPFAM" id="SSF81891">
    <property type="entry name" value="Poly A polymerase C-terminal region-like"/>
    <property type="match status" value="1"/>
</dbReference>
<keyword evidence="2 6" id="KW-0548">Nucleotidyltransferase</keyword>
<evidence type="ECO:0000256" key="4">
    <source>
        <dbReference type="ARBA" id="ARBA00022842"/>
    </source>
</evidence>
<dbReference type="GO" id="GO:0008773">
    <property type="term" value="F:[protein-PII] uridylyltransferase activity"/>
    <property type="evidence" value="ECO:0007669"/>
    <property type="project" value="UniProtKB-UniRule"/>
</dbReference>
<comment type="activity regulation">
    <text evidence="6">Uridylyltransferase (UTase) activity is inhibited by glutamine, while glutamine activates uridylyl-removing (UR) activity.</text>
</comment>
<dbReference type="OrthoDB" id="9758038at2"/>
<evidence type="ECO:0000259" key="9">
    <source>
        <dbReference type="PROSITE" id="PS51831"/>
    </source>
</evidence>
<sequence>MKLELKAKLLRTFPKAKTIQSGRLFTRQLSHLVDASLISLFQSIDKEIPIQDHIALIPIGGYGRMEISPYSDIDLLYLHDGNLSQDDLTQVISKINNYLYNNEREVGHTCRTIEESFLYLDNIQTYHSILDARFLVGSESLFKQYETDFLKQIPKERISEFNEWKLNYLKERIINSYNPLLLSEPNIKNDPLGLRDVQLMYWIEKTDPLHGKSNGGVFDYFLNGDSLPLVTAYDFMLLTRSALHILSGRKNDRLDLNSQPEVAEFLGFGSRRELGAIEKFMSKFYKYQKDVYFYLGMYLDKKSSNSKSATQWDFSNPDTLYEDTIRFFLDCQTTGTEPSRIVLNDLRFASNFIDDDFKNNGNVIESFLSLIKNKKQIGRLLTLMHECNILGKLIPEFGACSNFPLFSYHHEYTVDEHTLLILRELDILIEGNWDDPQIQSVFNSCEKVDILILAILIHDAGKVKEGDHCQYGAELALIVAERFHFSEEDTELLRFLVAEHIIMSELSSKRDIYDPNLIASFVKLFSDKNTLRLLYILTIIDTKSVGKGVLTNWKKEILFYLFQSTLHALEKSENRIDSTERVEQTLENYLIEKEGLEANIASSIVHFATEIKPSSYLNYNTPRRIFQHFVNIAEWHETKTAFRFVSEAEPAFVTISIFGKQNKQLLLFVSGTISSLGLNLVGMRLFRTHSGDLILQAQITDQFGSGEIAAEQIQKIESMIEECILGKVNIEDVAMTTNIWSSSPKIPEGMVEELVKFSNDISESYSVLEIRVPDSIGLVYRILKTILDFDLDVIFVRISTSADFAYDSFHIQTKSGNKIENSEILFSIKEKILEAAQMKQNQGVFEISF</sequence>
<dbReference type="InterPro" id="IPR013546">
    <property type="entry name" value="PII_UdlTrfase/GS_AdlTrfase"/>
</dbReference>
<keyword evidence="1 6" id="KW-0808">Transferase</keyword>
<comment type="catalytic activity">
    <reaction evidence="6">
        <text>[protein-PII]-L-tyrosine + UTP = [protein-PII]-uridylyl-L-tyrosine + diphosphate</text>
        <dbReference type="Rhea" id="RHEA:13673"/>
        <dbReference type="Rhea" id="RHEA-COMP:12147"/>
        <dbReference type="Rhea" id="RHEA-COMP:12148"/>
        <dbReference type="ChEBI" id="CHEBI:33019"/>
        <dbReference type="ChEBI" id="CHEBI:46398"/>
        <dbReference type="ChEBI" id="CHEBI:46858"/>
        <dbReference type="ChEBI" id="CHEBI:90602"/>
        <dbReference type="EC" id="2.7.7.59"/>
    </reaction>
</comment>
<gene>
    <name evidence="6" type="primary">glnD</name>
    <name evidence="10" type="ORF">EHS15_06615</name>
</gene>
<dbReference type="PROSITE" id="PS51671">
    <property type="entry name" value="ACT"/>
    <property type="match status" value="1"/>
</dbReference>
<evidence type="ECO:0000256" key="3">
    <source>
        <dbReference type="ARBA" id="ARBA00022801"/>
    </source>
</evidence>
<name>A0A4R9M574_9LEPT</name>
<keyword evidence="3 6" id="KW-0378">Hydrolase</keyword>
<reference evidence="10" key="1">
    <citation type="journal article" date="2019" name="PLoS Negl. Trop. Dis.">
        <title>Revisiting the worldwide diversity of Leptospira species in the environment.</title>
        <authorList>
            <person name="Vincent A.T."/>
            <person name="Schiettekatte O."/>
            <person name="Bourhy P."/>
            <person name="Veyrier F.J."/>
            <person name="Picardeau M."/>
        </authorList>
    </citation>
    <scope>NUCLEOTIDE SEQUENCE [LARGE SCALE GENOMIC DNA]</scope>
    <source>
        <strain evidence="10">201300427</strain>
    </source>
</reference>
<dbReference type="InterPro" id="IPR002912">
    <property type="entry name" value="ACT_dom"/>
</dbReference>
<dbReference type="PANTHER" id="PTHR47320:SF1">
    <property type="entry name" value="BIFUNCTIONAL URIDYLYLTRANSFERASE_URIDYLYL-REMOVING ENZYME"/>
    <property type="match status" value="1"/>
</dbReference>
<comment type="caution">
    <text evidence="10">The sequence shown here is derived from an EMBL/GenBank/DDBJ whole genome shotgun (WGS) entry which is preliminary data.</text>
</comment>
<dbReference type="InterPro" id="IPR010043">
    <property type="entry name" value="UTase/UR"/>
</dbReference>
<dbReference type="PROSITE" id="PS51831">
    <property type="entry name" value="HD"/>
    <property type="match status" value="1"/>
</dbReference>
<dbReference type="EMBL" id="RQHW01000023">
    <property type="protein sequence ID" value="TGN19868.1"/>
    <property type="molecule type" value="Genomic_DNA"/>
</dbReference>
<comment type="catalytic activity">
    <reaction evidence="6">
        <text>[protein-PII]-uridylyl-L-tyrosine + H2O = [protein-PII]-L-tyrosine + UMP + H(+)</text>
        <dbReference type="Rhea" id="RHEA:48600"/>
        <dbReference type="Rhea" id="RHEA-COMP:12147"/>
        <dbReference type="Rhea" id="RHEA-COMP:12148"/>
        <dbReference type="ChEBI" id="CHEBI:15377"/>
        <dbReference type="ChEBI" id="CHEBI:15378"/>
        <dbReference type="ChEBI" id="CHEBI:46858"/>
        <dbReference type="ChEBI" id="CHEBI:57865"/>
        <dbReference type="ChEBI" id="CHEBI:90602"/>
    </reaction>
</comment>
<proteinExistence type="inferred from homology"/>
<evidence type="ECO:0000256" key="6">
    <source>
        <dbReference type="HAMAP-Rule" id="MF_00277"/>
    </source>
</evidence>
<evidence type="ECO:0000256" key="5">
    <source>
        <dbReference type="ARBA" id="ARBA00023268"/>
    </source>
</evidence>
<keyword evidence="4 6" id="KW-0460">Magnesium</keyword>
<comment type="cofactor">
    <cofactor evidence="6">
        <name>Mg(2+)</name>
        <dbReference type="ChEBI" id="CHEBI:18420"/>
    </cofactor>
</comment>
<feature type="region of interest" description="Uridylyltransferase" evidence="6">
    <location>
        <begin position="1"/>
        <end position="306"/>
    </location>
</feature>
<evidence type="ECO:0000256" key="7">
    <source>
        <dbReference type="SAM" id="Coils"/>
    </source>
</evidence>
<dbReference type="GO" id="GO:0006808">
    <property type="term" value="P:regulation of nitrogen utilization"/>
    <property type="evidence" value="ECO:0007669"/>
    <property type="project" value="UniProtKB-UniRule"/>
</dbReference>
<dbReference type="Gene3D" id="1.10.3090.10">
    <property type="entry name" value="cca-adding enzyme, domain 2"/>
    <property type="match status" value="1"/>
</dbReference>
<keyword evidence="5 6" id="KW-0511">Multifunctional enzyme</keyword>
<feature type="coiled-coil region" evidence="7">
    <location>
        <begin position="569"/>
        <end position="599"/>
    </location>
</feature>
<keyword evidence="7" id="KW-0175">Coiled coil</keyword>
<evidence type="ECO:0000256" key="2">
    <source>
        <dbReference type="ARBA" id="ARBA00022695"/>
    </source>
</evidence>
<dbReference type="SUPFAM" id="SSF81301">
    <property type="entry name" value="Nucleotidyltransferase"/>
    <property type="match status" value="1"/>
</dbReference>
<dbReference type="CDD" id="cd04873">
    <property type="entry name" value="ACT_UUR-ACR-like"/>
    <property type="match status" value="1"/>
</dbReference>
<accession>A0A4R9M574</accession>
<keyword evidence="11" id="KW-1185">Reference proteome</keyword>
<dbReference type="Pfam" id="PF24931">
    <property type="entry name" value="ACT_ACR9_3rd"/>
    <property type="match status" value="1"/>
</dbReference>
<dbReference type="RefSeq" id="WP_135759770.1">
    <property type="nucleotide sequence ID" value="NZ_RQHW01000023.1"/>
</dbReference>
<comment type="function">
    <text evidence="6">Modifies, by uridylylation and deuridylylation, the PII regulatory proteins (GlnB and homologs), in response to the nitrogen status of the cell that GlnD senses through the glutamine level. Under low glutamine levels, catalyzes the conversion of the PII proteins and UTP to PII-UMP and PPi, while under higher glutamine levels, GlnD hydrolyzes PII-UMP to PII and UMP (deuridylylation). Thus, controls uridylylation state and activity of the PII proteins, and plays an important role in the regulation of nitrogen metabolism.</text>
</comment>
<dbReference type="HAMAP" id="MF_00277">
    <property type="entry name" value="PII_uridylyl_transf"/>
    <property type="match status" value="1"/>
</dbReference>
<dbReference type="EC" id="3.1.4.-" evidence="6"/>
<dbReference type="SUPFAM" id="SSF55021">
    <property type="entry name" value="ACT-like"/>
    <property type="match status" value="1"/>
</dbReference>
<dbReference type="CDD" id="cd05401">
    <property type="entry name" value="NT_GlnE_GlnD_like"/>
    <property type="match status" value="1"/>
</dbReference>
<dbReference type="PIRSF" id="PIRSF006288">
    <property type="entry name" value="PII_uridyltransf"/>
    <property type="match status" value="1"/>
</dbReference>
<comment type="domain">
    <text evidence="6">Has four distinct domains: an N-terminal nucleotidyltransferase (NT) domain responsible for UTase activity, a central HD domain that encodes UR activity, and two C-terminal ACT domains that seem to have a role in glutamine sensing.</text>
</comment>
<dbReference type="InterPro" id="IPR045865">
    <property type="entry name" value="ACT-like_dom_sf"/>
</dbReference>
<evidence type="ECO:0000313" key="10">
    <source>
        <dbReference type="EMBL" id="TGN19868.1"/>
    </source>
</evidence>
<dbReference type="EC" id="2.7.7.59" evidence="6"/>
<dbReference type="InterPro" id="IPR006674">
    <property type="entry name" value="HD_domain"/>
</dbReference>
<dbReference type="InterPro" id="IPR043519">
    <property type="entry name" value="NT_sf"/>
</dbReference>
<evidence type="ECO:0000256" key="1">
    <source>
        <dbReference type="ARBA" id="ARBA00022679"/>
    </source>
</evidence>
<evidence type="ECO:0000313" key="11">
    <source>
        <dbReference type="Proteomes" id="UP000298058"/>
    </source>
</evidence>
<protein>
    <recommendedName>
        <fullName evidence="6">Bifunctional uridylyltransferase/uridylyl-removing enzyme</fullName>
        <shortName evidence="6">UTase/UR</shortName>
    </recommendedName>
    <alternativeName>
        <fullName evidence="6">Bifunctional [protein-PII] modification enzyme</fullName>
    </alternativeName>
    <alternativeName>
        <fullName evidence="6">Bifunctional nitrogen sensor protein</fullName>
    </alternativeName>
    <domain>
        <recommendedName>
            <fullName evidence="6">[Protein-PII] uridylyltransferase</fullName>
            <shortName evidence="6">PII uridylyltransferase</shortName>
            <shortName evidence="6">UTase</shortName>
            <ecNumber evidence="6">2.7.7.59</ecNumber>
        </recommendedName>
    </domain>
    <domain>
        <recommendedName>
            <fullName evidence="6">[Protein-PII]-UMP uridylyl-removing enzyme</fullName>
            <shortName evidence="6">UR</shortName>
            <ecNumber evidence="6">3.1.4.-</ecNumber>
        </recommendedName>
    </domain>
</protein>
<feature type="domain" description="HD" evidence="9">
    <location>
        <begin position="414"/>
        <end position="531"/>
    </location>
</feature>
<organism evidence="10 11">
    <name type="scientific">Leptospira idonii</name>
    <dbReference type="NCBI Taxonomy" id="1193500"/>
    <lineage>
        <taxon>Bacteria</taxon>
        <taxon>Pseudomonadati</taxon>
        <taxon>Spirochaetota</taxon>
        <taxon>Spirochaetia</taxon>
        <taxon>Leptospirales</taxon>
        <taxon>Leptospiraceae</taxon>
        <taxon>Leptospira</taxon>
    </lineage>
</organism>
<feature type="domain" description="ACT" evidence="8">
    <location>
        <begin position="767"/>
        <end position="846"/>
    </location>
</feature>
<dbReference type="AlphaFoldDB" id="A0A4R9M574"/>
<dbReference type="Proteomes" id="UP000298058">
    <property type="component" value="Unassembled WGS sequence"/>
</dbReference>
<evidence type="ECO:0000259" key="8">
    <source>
        <dbReference type="PROSITE" id="PS51671"/>
    </source>
</evidence>
<dbReference type="PANTHER" id="PTHR47320">
    <property type="entry name" value="BIFUNCTIONAL URIDYLYLTRANSFERASE/URIDYLYL-REMOVING ENZYME"/>
    <property type="match status" value="1"/>
</dbReference>
<dbReference type="GO" id="GO:0008081">
    <property type="term" value="F:phosphoric diester hydrolase activity"/>
    <property type="evidence" value="ECO:0007669"/>
    <property type="project" value="UniProtKB-UniRule"/>
</dbReference>
<comment type="similarity">
    <text evidence="6">Belongs to the GlnD family.</text>
</comment>
<comment type="caution">
    <text evidence="6">Lacks conserved residue(s) required for the propagation of feature annotation.</text>
</comment>